<dbReference type="Proteomes" id="UP000239425">
    <property type="component" value="Unassembled WGS sequence"/>
</dbReference>
<gene>
    <name evidence="1" type="ORF">HCUR_00235</name>
</gene>
<comment type="caution">
    <text evidence="1">The sequence shown here is derived from an EMBL/GenBank/DDBJ whole genome shotgun (WGS) entry which is preliminary data.</text>
</comment>
<accession>A0A2S5RE73</accession>
<keyword evidence="2" id="KW-1185">Reference proteome</keyword>
<dbReference type="AlphaFoldDB" id="A0A2S5RE73"/>
<evidence type="ECO:0000313" key="1">
    <source>
        <dbReference type="EMBL" id="PPE05588.1"/>
    </source>
</evidence>
<proteinExistence type="predicted"/>
<sequence length="102" mass="11855">MIGIKALDLLRKEGFFVILVKLCKVMESDLEKKRPSISIRSNKIKNNSRTIQYFFDIYPALFHQILVKNDLLNRHKKAMIISLTSDAIVETTTISSYIIVRR</sequence>
<name>A0A2S5RE73_9PROT</name>
<dbReference type="EMBL" id="PHHC01000064">
    <property type="protein sequence ID" value="PPE05588.1"/>
    <property type="molecule type" value="Genomic_DNA"/>
</dbReference>
<organism evidence="1 2">
    <name type="scientific">Holospora curviuscula</name>
    <dbReference type="NCBI Taxonomy" id="1082868"/>
    <lineage>
        <taxon>Bacteria</taxon>
        <taxon>Pseudomonadati</taxon>
        <taxon>Pseudomonadota</taxon>
        <taxon>Alphaproteobacteria</taxon>
        <taxon>Holosporales</taxon>
        <taxon>Holosporaceae</taxon>
        <taxon>Holospora</taxon>
    </lineage>
</organism>
<reference evidence="1 2" key="1">
    <citation type="submission" date="2017-11" db="EMBL/GenBank/DDBJ databases">
        <title>Comparative genomic analysis of Holospora spp., intranuclear symbionts of paramecia.</title>
        <authorList>
            <person name="Garushyants S.K."/>
            <person name="Beliavskaya A."/>
            <person name="Malko D.B."/>
            <person name="Logacheva M.D."/>
            <person name="Rautian M.S."/>
            <person name="Gelfand M.S."/>
        </authorList>
    </citation>
    <scope>NUCLEOTIDE SEQUENCE [LARGE SCALE GENOMIC DNA]</scope>
    <source>
        <strain evidence="2">02AZ16</strain>
    </source>
</reference>
<evidence type="ECO:0000313" key="2">
    <source>
        <dbReference type="Proteomes" id="UP000239425"/>
    </source>
</evidence>
<protein>
    <submittedName>
        <fullName evidence="1">Uncharacterized protein</fullName>
    </submittedName>
</protein>